<organism evidence="1 2">
    <name type="scientific">Macrosiphum euphorbiae</name>
    <name type="common">potato aphid</name>
    <dbReference type="NCBI Taxonomy" id="13131"/>
    <lineage>
        <taxon>Eukaryota</taxon>
        <taxon>Metazoa</taxon>
        <taxon>Ecdysozoa</taxon>
        <taxon>Arthropoda</taxon>
        <taxon>Hexapoda</taxon>
        <taxon>Insecta</taxon>
        <taxon>Pterygota</taxon>
        <taxon>Neoptera</taxon>
        <taxon>Paraneoptera</taxon>
        <taxon>Hemiptera</taxon>
        <taxon>Sternorrhyncha</taxon>
        <taxon>Aphidomorpha</taxon>
        <taxon>Aphidoidea</taxon>
        <taxon>Aphididae</taxon>
        <taxon>Macrosiphini</taxon>
        <taxon>Macrosiphum</taxon>
    </lineage>
</organism>
<reference evidence="1 2" key="1">
    <citation type="submission" date="2023-01" db="EMBL/GenBank/DDBJ databases">
        <authorList>
            <person name="Whitehead M."/>
        </authorList>
    </citation>
    <scope>NUCLEOTIDE SEQUENCE [LARGE SCALE GENOMIC DNA]</scope>
</reference>
<evidence type="ECO:0008006" key="3">
    <source>
        <dbReference type="Google" id="ProtNLM"/>
    </source>
</evidence>
<dbReference type="EMBL" id="CARXXK010000002">
    <property type="protein sequence ID" value="CAI6358298.1"/>
    <property type="molecule type" value="Genomic_DNA"/>
</dbReference>
<keyword evidence="2" id="KW-1185">Reference proteome</keyword>
<dbReference type="Proteomes" id="UP001160148">
    <property type="component" value="Unassembled WGS sequence"/>
</dbReference>
<protein>
    <recommendedName>
        <fullName evidence="3">Reverse transcriptase domain-containing protein</fullName>
    </recommendedName>
</protein>
<gene>
    <name evidence="1" type="ORF">MEUPH1_LOCUS13829</name>
</gene>
<sequence length="114" mass="13023">MGRDKAAAEDGITARILRIDFPAIAEIVTTLFNECWRTASFPSGRVVPLLKNRDKDRSDPKSYRPISLLPVLSKALEYLVCLRLREQIEPRTTDQQFGFTARKITMDAILKMRV</sequence>
<evidence type="ECO:0000313" key="1">
    <source>
        <dbReference type="EMBL" id="CAI6358298.1"/>
    </source>
</evidence>
<dbReference type="AlphaFoldDB" id="A0AAV0WR57"/>
<comment type="caution">
    <text evidence="1">The sequence shown here is derived from an EMBL/GenBank/DDBJ whole genome shotgun (WGS) entry which is preliminary data.</text>
</comment>
<evidence type="ECO:0000313" key="2">
    <source>
        <dbReference type="Proteomes" id="UP001160148"/>
    </source>
</evidence>
<name>A0AAV0WR57_9HEMI</name>
<proteinExistence type="predicted"/>
<accession>A0AAV0WR57</accession>
<dbReference type="PANTHER" id="PTHR19446">
    <property type="entry name" value="REVERSE TRANSCRIPTASES"/>
    <property type="match status" value="1"/>
</dbReference>